<dbReference type="GO" id="GO:0022857">
    <property type="term" value="F:transmembrane transporter activity"/>
    <property type="evidence" value="ECO:0007669"/>
    <property type="project" value="InterPro"/>
</dbReference>
<dbReference type="PROSITE" id="PS50850">
    <property type="entry name" value="MFS"/>
    <property type="match status" value="1"/>
</dbReference>
<dbReference type="PROSITE" id="PS00216">
    <property type="entry name" value="SUGAR_TRANSPORT_1"/>
    <property type="match status" value="1"/>
</dbReference>
<evidence type="ECO:0000313" key="10">
    <source>
        <dbReference type="EMBL" id="OGK27550.1"/>
    </source>
</evidence>
<dbReference type="InterPro" id="IPR036259">
    <property type="entry name" value="MFS_trans_sf"/>
</dbReference>
<dbReference type="CDD" id="cd17325">
    <property type="entry name" value="MFS_MdtG_SLC18_like"/>
    <property type="match status" value="1"/>
</dbReference>
<evidence type="ECO:0000256" key="6">
    <source>
        <dbReference type="ARBA" id="ARBA00022989"/>
    </source>
</evidence>
<feature type="transmembrane region" description="Helical" evidence="8">
    <location>
        <begin position="275"/>
        <end position="292"/>
    </location>
</feature>
<evidence type="ECO:0000256" key="4">
    <source>
        <dbReference type="ARBA" id="ARBA00022475"/>
    </source>
</evidence>
<organism evidence="10 11">
    <name type="scientific">Candidatus Roizmanbacteria bacterium RIFCSPHIGHO2_02_FULL_39_9</name>
    <dbReference type="NCBI Taxonomy" id="1802040"/>
    <lineage>
        <taxon>Bacteria</taxon>
        <taxon>Candidatus Roizmaniibacteriota</taxon>
    </lineage>
</organism>
<keyword evidence="6 8" id="KW-1133">Transmembrane helix</keyword>
<feature type="transmembrane region" description="Helical" evidence="8">
    <location>
        <begin position="208"/>
        <end position="232"/>
    </location>
</feature>
<name>A0A1F7H821_9BACT</name>
<feature type="transmembrane region" description="Helical" evidence="8">
    <location>
        <begin position="97"/>
        <end position="118"/>
    </location>
</feature>
<dbReference type="InterPro" id="IPR011701">
    <property type="entry name" value="MFS"/>
</dbReference>
<feature type="domain" description="Major facilitator superfamily (MFS) profile" evidence="9">
    <location>
        <begin position="6"/>
        <end position="386"/>
    </location>
</feature>
<evidence type="ECO:0000256" key="3">
    <source>
        <dbReference type="ARBA" id="ARBA00022448"/>
    </source>
</evidence>
<proteinExistence type="inferred from homology"/>
<feature type="transmembrane region" description="Helical" evidence="8">
    <location>
        <begin position="7"/>
        <end position="31"/>
    </location>
</feature>
<feature type="transmembrane region" description="Helical" evidence="8">
    <location>
        <begin position="130"/>
        <end position="154"/>
    </location>
</feature>
<comment type="caution">
    <text evidence="10">The sequence shown here is derived from an EMBL/GenBank/DDBJ whole genome shotgun (WGS) entry which is preliminary data.</text>
</comment>
<evidence type="ECO:0000256" key="5">
    <source>
        <dbReference type="ARBA" id="ARBA00022692"/>
    </source>
</evidence>
<protein>
    <recommendedName>
        <fullName evidence="9">Major facilitator superfamily (MFS) profile domain-containing protein</fullName>
    </recommendedName>
</protein>
<dbReference type="PRINTS" id="PR01035">
    <property type="entry name" value="TCRTETA"/>
</dbReference>
<dbReference type="Gene3D" id="1.20.1250.20">
    <property type="entry name" value="MFS general substrate transporter like domains"/>
    <property type="match status" value="2"/>
</dbReference>
<feature type="transmembrane region" description="Helical" evidence="8">
    <location>
        <begin position="160"/>
        <end position="179"/>
    </location>
</feature>
<dbReference type="SUPFAM" id="SSF103473">
    <property type="entry name" value="MFS general substrate transporter"/>
    <property type="match status" value="1"/>
</dbReference>
<dbReference type="PANTHER" id="PTHR43414:SF6">
    <property type="entry name" value="MULTIDRUG RESISTANCE PROTEIN MDTG"/>
    <property type="match status" value="1"/>
</dbReference>
<keyword evidence="7 8" id="KW-0472">Membrane</keyword>
<evidence type="ECO:0000256" key="7">
    <source>
        <dbReference type="ARBA" id="ARBA00023136"/>
    </source>
</evidence>
<comment type="subcellular location">
    <subcellularLocation>
        <location evidence="1">Cell membrane</location>
        <topology evidence="1">Multi-pass membrane protein</topology>
    </subcellularLocation>
</comment>
<feature type="transmembrane region" description="Helical" evidence="8">
    <location>
        <begin position="298"/>
        <end position="317"/>
    </location>
</feature>
<dbReference type="Proteomes" id="UP000178597">
    <property type="component" value="Unassembled WGS sequence"/>
</dbReference>
<dbReference type="InterPro" id="IPR005829">
    <property type="entry name" value="Sugar_transporter_CS"/>
</dbReference>
<dbReference type="AlphaFoldDB" id="A0A1F7H821"/>
<gene>
    <name evidence="10" type="ORF">A3C28_05965</name>
</gene>
<reference evidence="10 11" key="1">
    <citation type="journal article" date="2016" name="Nat. Commun.">
        <title>Thousands of microbial genomes shed light on interconnected biogeochemical processes in an aquifer system.</title>
        <authorList>
            <person name="Anantharaman K."/>
            <person name="Brown C.T."/>
            <person name="Hug L.A."/>
            <person name="Sharon I."/>
            <person name="Castelle C.J."/>
            <person name="Probst A.J."/>
            <person name="Thomas B.C."/>
            <person name="Singh A."/>
            <person name="Wilkins M.J."/>
            <person name="Karaoz U."/>
            <person name="Brodie E.L."/>
            <person name="Williams K.H."/>
            <person name="Hubbard S.S."/>
            <person name="Banfield J.F."/>
        </authorList>
    </citation>
    <scope>NUCLEOTIDE SEQUENCE [LARGE SCALE GENOMIC DNA]</scope>
</reference>
<feature type="transmembrane region" description="Helical" evidence="8">
    <location>
        <begin position="43"/>
        <end position="60"/>
    </location>
</feature>
<keyword evidence="3" id="KW-0813">Transport</keyword>
<accession>A0A1F7H821</accession>
<evidence type="ECO:0000256" key="1">
    <source>
        <dbReference type="ARBA" id="ARBA00004651"/>
    </source>
</evidence>
<dbReference type="Pfam" id="PF07690">
    <property type="entry name" value="MFS_1"/>
    <property type="match status" value="2"/>
</dbReference>
<evidence type="ECO:0000256" key="2">
    <source>
        <dbReference type="ARBA" id="ARBA00007520"/>
    </source>
</evidence>
<feature type="transmembrane region" description="Helical" evidence="8">
    <location>
        <begin position="338"/>
        <end position="358"/>
    </location>
</feature>
<keyword evidence="4" id="KW-1003">Cell membrane</keyword>
<comment type="similarity">
    <text evidence="2">Belongs to the major facilitator superfamily. TCR/Tet family.</text>
</comment>
<dbReference type="GO" id="GO:0005886">
    <property type="term" value="C:plasma membrane"/>
    <property type="evidence" value="ECO:0007669"/>
    <property type="project" value="UniProtKB-SubCell"/>
</dbReference>
<dbReference type="InterPro" id="IPR001958">
    <property type="entry name" value="Tet-R_TetA/multi-R_MdtG-like"/>
</dbReference>
<dbReference type="PANTHER" id="PTHR43414">
    <property type="entry name" value="MULTIDRUG RESISTANCE PROTEIN MDTG"/>
    <property type="match status" value="1"/>
</dbReference>
<evidence type="ECO:0000313" key="11">
    <source>
        <dbReference type="Proteomes" id="UP000178597"/>
    </source>
</evidence>
<feature type="transmembrane region" description="Helical" evidence="8">
    <location>
        <begin position="364"/>
        <end position="382"/>
    </location>
</feature>
<evidence type="ECO:0000259" key="9">
    <source>
        <dbReference type="PROSITE" id="PS50850"/>
    </source>
</evidence>
<feature type="transmembrane region" description="Helical" evidence="8">
    <location>
        <begin position="244"/>
        <end position="263"/>
    </location>
</feature>
<dbReference type="STRING" id="1802040.A3C28_05965"/>
<keyword evidence="5 8" id="KW-0812">Transmembrane</keyword>
<feature type="transmembrane region" description="Helical" evidence="8">
    <location>
        <begin position="72"/>
        <end position="91"/>
    </location>
</feature>
<dbReference type="EMBL" id="MFZP01000025">
    <property type="protein sequence ID" value="OGK27550.1"/>
    <property type="molecule type" value="Genomic_DNA"/>
</dbReference>
<sequence>MHKNRNLLIIALIALVNALGYGIIIPILYSYSLKFGLNDFENGLLFSVFSIFQFLATPIIGRLSDKYGRKPLLLISLIGTATSFFMAAFAPSALFLFIARALDGITAGNIPVASAVISDTTKPEERTKGFGILWGAFGFGFVFGPAISALTVSINPSLPFIIAGLVSIGAVLVTAFLLPETNKHLGEVKKSPFFNFSKLLHAFIDENVGMTFLITLLSSLAFSLFIFAYQPFSVKILHLSANQISLQFTLFGIVGLITQILLLSRFTKKFGLKPTFVGTFFLMSIAFILMFVVRNALLFAFVSIFLGLSNALANPLTQTILSQEVDEKSQGSIMGLNASYMSIGQIFGPILGGILAIFYLPSPFLASAVFALACFFLAFHVLKRGVKKESVF</sequence>
<evidence type="ECO:0000256" key="8">
    <source>
        <dbReference type="SAM" id="Phobius"/>
    </source>
</evidence>
<dbReference type="InterPro" id="IPR020846">
    <property type="entry name" value="MFS_dom"/>
</dbReference>